<gene>
    <name evidence="1" type="ORF">ACX27_07890</name>
</gene>
<name>A0A0M4TJC1_9NOSO</name>
<evidence type="ECO:0000313" key="1">
    <source>
        <dbReference type="EMBL" id="ALF52799.1"/>
    </source>
</evidence>
<dbReference type="EMBL" id="CP012036">
    <property type="protein sequence ID" value="ALF52799.1"/>
    <property type="molecule type" value="Genomic_DNA"/>
</dbReference>
<dbReference type="RefSeq" id="WP_062290622.1">
    <property type="nucleotide sequence ID" value="NZ_CP012036.1"/>
</dbReference>
<reference evidence="2" key="1">
    <citation type="submission" date="2015-07" db="EMBL/GenBank/DDBJ databases">
        <title>Genome Of Nitrogen-Fixing Cyanobacterium Nostoc piscinale CENA21 From Solimoes/Amazon River Floodplain Sediments And Comparative Genomics To Uncover Biosynthetic Natural Products Potential.</title>
        <authorList>
            <person name="Leao T.F."/>
            <person name="Leao P.N."/>
            <person name="Guimaraes P.I."/>
            <person name="de Melo A.G.C."/>
            <person name="Ramos R.T.J."/>
            <person name="Silva A."/>
            <person name="Fiore M.F."/>
            <person name="Schneider M.P.C."/>
        </authorList>
    </citation>
    <scope>NUCLEOTIDE SEQUENCE [LARGE SCALE GENOMIC DNA]</scope>
    <source>
        <strain evidence="2">CENA21</strain>
    </source>
</reference>
<proteinExistence type="predicted"/>
<protein>
    <submittedName>
        <fullName evidence="1">Uncharacterized protein</fullName>
    </submittedName>
</protein>
<reference evidence="1 2" key="2">
    <citation type="journal article" date="2016" name="Genome Announc.">
        <title>Draft Genome Sequence of the N2-Fixing Cyanobacterium Nostoc piscinale CENA21, Isolated from the Brazilian Amazon Floodplain.</title>
        <authorList>
            <person name="Leao T."/>
            <person name="Guimaraes P.I."/>
            <person name="de Melo A.G."/>
            <person name="Ramos R.T."/>
            <person name="Leao P.N."/>
            <person name="Silva A."/>
            <person name="Fiore M.F."/>
            <person name="Schneider M.P."/>
        </authorList>
    </citation>
    <scope>NUCLEOTIDE SEQUENCE [LARGE SCALE GENOMIC DNA]</scope>
    <source>
        <strain evidence="1 2">CENA21</strain>
    </source>
</reference>
<accession>A0A0M4TJC1</accession>
<dbReference type="Proteomes" id="UP000062645">
    <property type="component" value="Chromosome"/>
</dbReference>
<dbReference type="PATRIC" id="fig|224013.5.peg.1913"/>
<dbReference type="AlphaFoldDB" id="A0A0M4TJC1"/>
<organism evidence="1 2">
    <name type="scientific">Nostoc piscinale CENA21</name>
    <dbReference type="NCBI Taxonomy" id="224013"/>
    <lineage>
        <taxon>Bacteria</taxon>
        <taxon>Bacillati</taxon>
        <taxon>Cyanobacteriota</taxon>
        <taxon>Cyanophyceae</taxon>
        <taxon>Nostocales</taxon>
        <taxon>Nostocaceae</taxon>
        <taxon>Nostoc</taxon>
    </lineage>
</organism>
<dbReference type="KEGG" id="npz:ACX27_07890"/>
<sequence>MKEEDKRFLQELAIRYFAFRKLNPKDIPISGEEAHQLIAKIKEKEKELGITPFHPNYLEIINQEVVWLQQKE</sequence>
<evidence type="ECO:0000313" key="2">
    <source>
        <dbReference type="Proteomes" id="UP000062645"/>
    </source>
</evidence>
<keyword evidence="2" id="KW-1185">Reference proteome</keyword>